<name>A0A1V5ZQA3_9BACT</name>
<organism evidence="1">
    <name type="scientific">candidate division CPR1 bacterium ADurb.Bin160</name>
    <dbReference type="NCBI Taxonomy" id="1852826"/>
    <lineage>
        <taxon>Bacteria</taxon>
        <taxon>candidate division CPR1</taxon>
    </lineage>
</organism>
<dbReference type="Gene3D" id="3.20.20.140">
    <property type="entry name" value="Metal-dependent hydrolases"/>
    <property type="match status" value="1"/>
</dbReference>
<gene>
    <name evidence="1" type="ORF">BWY04_00137</name>
</gene>
<accession>A0A1V5ZQA3</accession>
<evidence type="ECO:0000313" key="1">
    <source>
        <dbReference type="EMBL" id="OQB42439.1"/>
    </source>
</evidence>
<dbReference type="AlphaFoldDB" id="A0A1V5ZQA3"/>
<protein>
    <submittedName>
        <fullName evidence="1">DNA polymerase III subunit alpha</fullName>
    </submittedName>
</protein>
<dbReference type="Proteomes" id="UP000485621">
    <property type="component" value="Unassembled WGS sequence"/>
</dbReference>
<proteinExistence type="predicted"/>
<sequence length="90" mass="10651">MFLEIIAQDELKNQNLKKINSKIIELSEKLGIKCIVNNIYQYINESDKEAWEMALAIKDGNKMYDDHRRKPKEKYHLMSGQEVFAMMIDN</sequence>
<comment type="caution">
    <text evidence="1">The sequence shown here is derived from an EMBL/GenBank/DDBJ whole genome shotgun (WGS) entry which is preliminary data.</text>
</comment>
<reference evidence="1" key="1">
    <citation type="submission" date="2017-02" db="EMBL/GenBank/DDBJ databases">
        <title>Delving into the versatile metabolic prowess of the omnipresent phylum Bacteroidetes.</title>
        <authorList>
            <person name="Nobu M.K."/>
            <person name="Mei R."/>
            <person name="Narihiro T."/>
            <person name="Kuroda K."/>
            <person name="Liu W.-T."/>
        </authorList>
    </citation>
    <scope>NUCLEOTIDE SEQUENCE</scope>
    <source>
        <strain evidence="1">ADurb.Bin160</strain>
    </source>
</reference>
<dbReference type="EMBL" id="MWDB01000002">
    <property type="protein sequence ID" value="OQB42439.1"/>
    <property type="molecule type" value="Genomic_DNA"/>
</dbReference>